<dbReference type="RefSeq" id="WP_250596136.1">
    <property type="nucleotide sequence ID" value="NZ_JAKRVY010000003.1"/>
</dbReference>
<evidence type="ECO:0000313" key="3">
    <source>
        <dbReference type="Proteomes" id="UP001202674"/>
    </source>
</evidence>
<sequence length="265" mass="29955">MQRRAAAGYVALFLVIAVGAYGLVVTAESPEITLEDPEYDVEEGDQFEAEGVTYTLTEVTRDDGVPTGTLEWNITVDEEESWEHGEVIEYQESNYEVLIPNETDPTEFTLREEPGDDVEVVGEGDDRVIRVEEDGEEEFIPIDEYEPLDRQTFAEDDAIEYNEHDATVAEVTEDEVRIEWTEEATDDLTIREGLEVPQLSEDPIYIAHFTAGDRLQFTSDHDSYNEQADEIAYFDERTDGLTVAMILSGLSAFLLVGMAYLPRKE</sequence>
<evidence type="ECO:0000256" key="1">
    <source>
        <dbReference type="SAM" id="Phobius"/>
    </source>
</evidence>
<protein>
    <submittedName>
        <fullName evidence="2">Uncharacterized protein</fullName>
    </submittedName>
</protein>
<dbReference type="EMBL" id="JAKRVY010000003">
    <property type="protein sequence ID" value="MCL9813604.1"/>
    <property type="molecule type" value="Genomic_DNA"/>
</dbReference>
<dbReference type="Proteomes" id="UP001202674">
    <property type="component" value="Unassembled WGS sequence"/>
</dbReference>
<keyword evidence="1" id="KW-0472">Membrane</keyword>
<gene>
    <name evidence="2" type="ORF">AArcSt11_08050</name>
</gene>
<keyword evidence="1" id="KW-1133">Transmembrane helix</keyword>
<evidence type="ECO:0000313" key="2">
    <source>
        <dbReference type="EMBL" id="MCL9813604.1"/>
    </source>
</evidence>
<keyword evidence="1" id="KW-0812">Transmembrane</keyword>
<proteinExistence type="predicted"/>
<accession>A0AAE3FSA3</accession>
<organism evidence="2 3">
    <name type="scientific">Natranaeroarchaeum aerophilus</name>
    <dbReference type="NCBI Taxonomy" id="2917711"/>
    <lineage>
        <taxon>Archaea</taxon>
        <taxon>Methanobacteriati</taxon>
        <taxon>Methanobacteriota</taxon>
        <taxon>Stenosarchaea group</taxon>
        <taxon>Halobacteria</taxon>
        <taxon>Halobacteriales</taxon>
        <taxon>Natronoarchaeaceae</taxon>
        <taxon>Natranaeroarchaeum</taxon>
    </lineage>
</organism>
<dbReference type="AlphaFoldDB" id="A0AAE3FSA3"/>
<name>A0AAE3FSA3_9EURY</name>
<keyword evidence="3" id="KW-1185">Reference proteome</keyword>
<feature type="transmembrane region" description="Helical" evidence="1">
    <location>
        <begin position="241"/>
        <end position="261"/>
    </location>
</feature>
<comment type="caution">
    <text evidence="2">The sequence shown here is derived from an EMBL/GenBank/DDBJ whole genome shotgun (WGS) entry which is preliminary data.</text>
</comment>
<reference evidence="2 3" key="1">
    <citation type="journal article" date="2022" name="Syst. Appl. Microbiol.">
        <title>Natronocalculus amylovorans gen. nov., sp. nov., and Natranaeroarchaeum aerophilus sp. nov., dominant culturable amylolytic natronoarchaea from hypersaline soda lakes in southwestern Siberia.</title>
        <authorList>
            <person name="Sorokin D.Y."/>
            <person name="Elcheninov A.G."/>
            <person name="Khizhniak T.V."/>
            <person name="Koenen M."/>
            <person name="Bale N.J."/>
            <person name="Damste J.S.S."/>
            <person name="Kublanov I.V."/>
        </authorList>
    </citation>
    <scope>NUCLEOTIDE SEQUENCE [LARGE SCALE GENOMIC DNA]</scope>
    <source>
        <strain evidence="2 3">AArc-St1-1</strain>
    </source>
</reference>